<reference evidence="1 2" key="2">
    <citation type="submission" date="2018-11" db="EMBL/GenBank/DDBJ databases">
        <authorList>
            <consortium name="Pathogen Informatics"/>
        </authorList>
    </citation>
    <scope>NUCLEOTIDE SEQUENCE [LARGE SCALE GENOMIC DNA]</scope>
</reference>
<keyword evidence="2" id="KW-1185">Reference proteome</keyword>
<evidence type="ECO:0000313" key="1">
    <source>
        <dbReference type="EMBL" id="VDO09963.1"/>
    </source>
</evidence>
<name>A0A0R3Q6N8_9BILA</name>
<dbReference type="AlphaFoldDB" id="A0A0R3Q6N8"/>
<dbReference type="WBParaSite" id="BTMF_0000199201-mRNA-1">
    <property type="protein sequence ID" value="BTMF_0000199201-mRNA-1"/>
    <property type="gene ID" value="BTMF_0000199201"/>
</dbReference>
<sequence>MSADETTCVKPRKLQGAINTIVSKYTDGRSFVRLVFFFSSSYIG</sequence>
<gene>
    <name evidence="1" type="ORF">BTMF_LOCUS1321</name>
</gene>
<protein>
    <submittedName>
        <fullName evidence="3">30S ribosomal protein S8</fullName>
    </submittedName>
</protein>
<dbReference type="EMBL" id="UZAG01000938">
    <property type="protein sequence ID" value="VDO09963.1"/>
    <property type="molecule type" value="Genomic_DNA"/>
</dbReference>
<reference evidence="3" key="1">
    <citation type="submission" date="2017-02" db="UniProtKB">
        <authorList>
            <consortium name="WormBaseParasite"/>
        </authorList>
    </citation>
    <scope>IDENTIFICATION</scope>
</reference>
<accession>A0A0R3Q6N8</accession>
<organism evidence="3">
    <name type="scientific">Brugia timori</name>
    <dbReference type="NCBI Taxonomy" id="42155"/>
    <lineage>
        <taxon>Eukaryota</taxon>
        <taxon>Metazoa</taxon>
        <taxon>Ecdysozoa</taxon>
        <taxon>Nematoda</taxon>
        <taxon>Chromadorea</taxon>
        <taxon>Rhabditida</taxon>
        <taxon>Spirurina</taxon>
        <taxon>Spiruromorpha</taxon>
        <taxon>Filarioidea</taxon>
        <taxon>Onchocercidae</taxon>
        <taxon>Brugia</taxon>
    </lineage>
</organism>
<proteinExistence type="predicted"/>
<dbReference type="Gene3D" id="3.30.310.50">
    <property type="entry name" value="Alpha-D-phosphohexomutase, C-terminal domain"/>
    <property type="match status" value="1"/>
</dbReference>
<dbReference type="Proteomes" id="UP000280834">
    <property type="component" value="Unassembled WGS sequence"/>
</dbReference>
<evidence type="ECO:0000313" key="2">
    <source>
        <dbReference type="Proteomes" id="UP000280834"/>
    </source>
</evidence>
<dbReference type="STRING" id="42155.A0A0R3Q6N8"/>
<evidence type="ECO:0000313" key="3">
    <source>
        <dbReference type="WBParaSite" id="BTMF_0000199201-mRNA-1"/>
    </source>
</evidence>